<evidence type="ECO:0000256" key="6">
    <source>
        <dbReference type="ARBA" id="ARBA00023118"/>
    </source>
</evidence>
<feature type="binding site" evidence="10">
    <location>
        <position position="239"/>
    </location>
    <ligand>
        <name>Mn(2+)</name>
        <dbReference type="ChEBI" id="CHEBI:29035"/>
    </ligand>
</feature>
<dbReference type="HAMAP" id="MF_01470">
    <property type="entry name" value="Cas1"/>
    <property type="match status" value="1"/>
</dbReference>
<dbReference type="GO" id="GO:0051607">
    <property type="term" value="P:defense response to virus"/>
    <property type="evidence" value="ECO:0007669"/>
    <property type="project" value="UniProtKB-UniRule"/>
</dbReference>
<dbReference type="InterPro" id="IPR002729">
    <property type="entry name" value="CRISPR-assoc_Cas1"/>
</dbReference>
<evidence type="ECO:0000313" key="12">
    <source>
        <dbReference type="Proteomes" id="UP000030700"/>
    </source>
</evidence>
<evidence type="ECO:0000256" key="3">
    <source>
        <dbReference type="ARBA" id="ARBA00022759"/>
    </source>
</evidence>
<evidence type="ECO:0000256" key="9">
    <source>
        <dbReference type="ARBA" id="ARBA00038592"/>
    </source>
</evidence>
<dbReference type="GO" id="GO:0043571">
    <property type="term" value="P:maintenance of CRISPR repeat elements"/>
    <property type="evidence" value="ECO:0007669"/>
    <property type="project" value="UniProtKB-UniRule"/>
</dbReference>
<dbReference type="GO" id="GO:0003677">
    <property type="term" value="F:DNA binding"/>
    <property type="evidence" value="ECO:0007669"/>
    <property type="project" value="UniProtKB-KW"/>
</dbReference>
<keyword evidence="1 10" id="KW-0540">Nuclease</keyword>
<dbReference type="EMBL" id="DF820457">
    <property type="protein sequence ID" value="GAK51200.1"/>
    <property type="molecule type" value="Genomic_DNA"/>
</dbReference>
<dbReference type="CDD" id="cd09634">
    <property type="entry name" value="Cas1_I-II-III"/>
    <property type="match status" value="1"/>
</dbReference>
<evidence type="ECO:0000256" key="1">
    <source>
        <dbReference type="ARBA" id="ARBA00022722"/>
    </source>
</evidence>
<dbReference type="InterPro" id="IPR042211">
    <property type="entry name" value="CRISPR-assoc_Cas1_N"/>
</dbReference>
<comment type="subunit">
    <text evidence="9 10">Homodimer, forms a heterotetramer with a Cas2 homodimer.</text>
</comment>
<evidence type="ECO:0000256" key="2">
    <source>
        <dbReference type="ARBA" id="ARBA00022723"/>
    </source>
</evidence>
<dbReference type="InterPro" id="IPR023843">
    <property type="entry name" value="CRISPR-assoc_Cas1_cyanobact"/>
</dbReference>
<sequence>MSTMYITTQGATLRKTGERLIVTKGKDRLTDVPLIKVSQIVIFGKASVTASTVAELLEKQIDVCYLTQSGRYIGRIQPEFSKNALLRVEQYKAAVSPEATLKLARAFVSGKLTNLRTLLMRAARERKLSSCEKAAARIEAAIVSAKKAKTVDQARGHEGDGSAAYFGVFKELIANTKFTFDGRVRRPPTDPVNALLSLGYTLLANDLHAAVNIVGLDPYLGYLHAQEHGRPSLPLDLMEQFRPIIVDQIVLTCLNHNMLTPKDFTQEMGNVTKLTDKGRDLFLRQYEERKQAEFQHPILKQSITYHRSFEQQTRFLAKTLLGELSEYPSLAIK</sequence>
<dbReference type="Gene3D" id="1.20.120.920">
    <property type="entry name" value="CRISPR-associated endonuclease Cas1, C-terminal domain"/>
    <property type="match status" value="1"/>
</dbReference>
<comment type="similarity">
    <text evidence="10">Belongs to the CRISPR-associated endonuclease Cas1 family.</text>
</comment>
<comment type="cofactor">
    <cofactor evidence="10">
        <name>Mg(2+)</name>
        <dbReference type="ChEBI" id="CHEBI:18420"/>
    </cofactor>
    <cofactor evidence="10">
        <name>Mn(2+)</name>
        <dbReference type="ChEBI" id="CHEBI:29035"/>
    </cofactor>
</comment>
<organism evidence="11">
    <name type="scientific">Candidatus Moduliflexus flocculans</name>
    <dbReference type="NCBI Taxonomy" id="1499966"/>
    <lineage>
        <taxon>Bacteria</taxon>
        <taxon>Candidatus Moduliflexota</taxon>
        <taxon>Candidatus Moduliflexia</taxon>
        <taxon>Candidatus Moduliflexales</taxon>
        <taxon>Candidatus Moduliflexaceae</taxon>
    </lineage>
</organism>
<dbReference type="GO" id="GO:0016787">
    <property type="term" value="F:hydrolase activity"/>
    <property type="evidence" value="ECO:0007669"/>
    <property type="project" value="UniProtKB-KW"/>
</dbReference>
<dbReference type="Pfam" id="PF01867">
    <property type="entry name" value="Cas_Cas1"/>
    <property type="match status" value="1"/>
</dbReference>
<evidence type="ECO:0000256" key="5">
    <source>
        <dbReference type="ARBA" id="ARBA00022842"/>
    </source>
</evidence>
<dbReference type="Gene3D" id="3.100.10.20">
    <property type="entry name" value="CRISPR-associated endonuclease Cas1, N-terminal domain"/>
    <property type="match status" value="1"/>
</dbReference>
<evidence type="ECO:0000256" key="8">
    <source>
        <dbReference type="ARBA" id="ARBA00023211"/>
    </source>
</evidence>
<dbReference type="HOGENOM" id="CLU_052779_1_0_0"/>
<comment type="function">
    <text evidence="10">CRISPR (clustered regularly interspaced short palindromic repeat), is an adaptive immune system that provides protection against mobile genetic elements (viruses, transposable elements and conjugative plasmids). CRISPR clusters contain spacers, sequences complementary to antecedent mobile elements, and target invading nucleic acids. CRISPR clusters are transcribed and processed into CRISPR RNA (crRNA). Acts as a dsDNA endonuclease. Involved in the integration of spacer DNA into the CRISPR cassette.</text>
</comment>
<gene>
    <name evidence="10" type="primary">cas1</name>
    <name evidence="11" type="ORF">U14_02443</name>
</gene>
<dbReference type="STRING" id="1499966.U14_02443"/>
<accession>A0A081BLD4</accession>
<dbReference type="InterPro" id="IPR042206">
    <property type="entry name" value="CRISPR-assoc_Cas1_C"/>
</dbReference>
<evidence type="ECO:0000256" key="7">
    <source>
        <dbReference type="ARBA" id="ARBA00023125"/>
    </source>
</evidence>
<dbReference type="NCBIfam" id="TIGR00287">
    <property type="entry name" value="cas1"/>
    <property type="match status" value="1"/>
</dbReference>
<keyword evidence="3 10" id="KW-0255">Endonuclease</keyword>
<dbReference type="NCBIfam" id="TIGR04093">
    <property type="entry name" value="cas1_CYANO"/>
    <property type="match status" value="1"/>
</dbReference>
<keyword evidence="12" id="KW-1185">Reference proteome</keyword>
<reference evidence="11" key="1">
    <citation type="journal article" date="2015" name="PeerJ">
        <title>First genomic representation of candidate bacterial phylum KSB3 points to enhanced environmental sensing as a trigger of wastewater bulking.</title>
        <authorList>
            <person name="Sekiguchi Y."/>
            <person name="Ohashi A."/>
            <person name="Parks D.H."/>
            <person name="Yamauchi T."/>
            <person name="Tyson G.W."/>
            <person name="Hugenholtz P."/>
        </authorList>
    </citation>
    <scope>NUCLEOTIDE SEQUENCE [LARGE SCALE GENOMIC DNA]</scope>
</reference>
<keyword evidence="2 10" id="KW-0479">Metal-binding</keyword>
<dbReference type="InterPro" id="IPR050646">
    <property type="entry name" value="Cas1"/>
</dbReference>
<proteinExistence type="inferred from homology"/>
<feature type="binding site" evidence="10">
    <location>
        <position position="224"/>
    </location>
    <ligand>
        <name>Mn(2+)</name>
        <dbReference type="ChEBI" id="CHEBI:29035"/>
    </ligand>
</feature>
<keyword evidence="5 10" id="KW-0460">Magnesium</keyword>
<name>A0A081BLD4_9BACT</name>
<dbReference type="PANTHER" id="PTHR34353:SF2">
    <property type="entry name" value="CRISPR-ASSOCIATED ENDONUCLEASE CAS1 1"/>
    <property type="match status" value="1"/>
</dbReference>
<keyword evidence="4 10" id="KW-0378">Hydrolase</keyword>
<feature type="binding site" evidence="10">
    <location>
        <position position="158"/>
    </location>
    <ligand>
        <name>Mn(2+)</name>
        <dbReference type="ChEBI" id="CHEBI:29035"/>
    </ligand>
</feature>
<protein>
    <recommendedName>
        <fullName evidence="10">CRISPR-associated endonuclease Cas1</fullName>
        <ecNumber evidence="10">3.1.-.-</ecNumber>
    </recommendedName>
</protein>
<evidence type="ECO:0000313" key="11">
    <source>
        <dbReference type="EMBL" id="GAK51200.1"/>
    </source>
</evidence>
<keyword evidence="7 10" id="KW-0238">DNA-binding</keyword>
<dbReference type="GO" id="GO:0004520">
    <property type="term" value="F:DNA endonuclease activity"/>
    <property type="evidence" value="ECO:0007669"/>
    <property type="project" value="InterPro"/>
</dbReference>
<keyword evidence="8 10" id="KW-0464">Manganese</keyword>
<evidence type="ECO:0000256" key="4">
    <source>
        <dbReference type="ARBA" id="ARBA00022801"/>
    </source>
</evidence>
<dbReference type="PANTHER" id="PTHR34353">
    <property type="entry name" value="CRISPR-ASSOCIATED ENDONUCLEASE CAS1 1"/>
    <property type="match status" value="1"/>
</dbReference>
<dbReference type="Proteomes" id="UP000030700">
    <property type="component" value="Unassembled WGS sequence"/>
</dbReference>
<evidence type="ECO:0000256" key="10">
    <source>
        <dbReference type="HAMAP-Rule" id="MF_01470"/>
    </source>
</evidence>
<keyword evidence="6 10" id="KW-0051">Antiviral defense</keyword>
<dbReference type="AlphaFoldDB" id="A0A081BLD4"/>
<dbReference type="GO" id="GO:0046872">
    <property type="term" value="F:metal ion binding"/>
    <property type="evidence" value="ECO:0007669"/>
    <property type="project" value="UniProtKB-UniRule"/>
</dbReference>
<dbReference type="EC" id="3.1.-.-" evidence="10"/>